<dbReference type="GO" id="GO:0043565">
    <property type="term" value="F:sequence-specific DNA binding"/>
    <property type="evidence" value="ECO:0007669"/>
    <property type="project" value="InterPro"/>
</dbReference>
<dbReference type="Gene3D" id="1.10.10.60">
    <property type="entry name" value="Homeodomain-like"/>
    <property type="match status" value="1"/>
</dbReference>
<dbReference type="Proteomes" id="UP000537729">
    <property type="component" value="Unassembled WGS sequence"/>
</dbReference>
<dbReference type="EMBL" id="CP039631">
    <property type="protein sequence ID" value="QCG67507.1"/>
    <property type="molecule type" value="Genomic_DNA"/>
</dbReference>
<evidence type="ECO:0000256" key="1">
    <source>
        <dbReference type="ARBA" id="ARBA00023015"/>
    </source>
</evidence>
<protein>
    <submittedName>
        <fullName evidence="8">Helix-turn-helix transcriptional regulator</fullName>
    </submittedName>
</protein>
<dbReference type="AlphaFoldDB" id="A0A4P7Y8T6"/>
<dbReference type="InterPro" id="IPR018060">
    <property type="entry name" value="HTH_AraC"/>
</dbReference>
<reference evidence="9" key="1">
    <citation type="submission" date="2019-04" db="EMBL/GenBank/DDBJ databases">
        <title>Complete genome sequence of Pseudomonas veronii strain PVy, a versatile degrader capable of using multiple contaminants as sole carbon sources.</title>
        <authorList>
            <person name="Lopez-Echartea E."/>
            <person name="Ridl J."/>
            <person name="Pajer P."/>
            <person name="Strejcek M."/>
            <person name="Suman J."/>
            <person name="Uhlik O."/>
        </authorList>
    </citation>
    <scope>NUCLEOTIDE SEQUENCE [LARGE SCALE GENOMIC DNA]</scope>
    <source>
        <strain evidence="9">Pvy</strain>
    </source>
</reference>
<dbReference type="PANTHER" id="PTHR46796">
    <property type="entry name" value="HTH-TYPE TRANSCRIPTIONAL ACTIVATOR RHAS-RELATED"/>
    <property type="match status" value="1"/>
</dbReference>
<evidence type="ECO:0000313" key="7">
    <source>
        <dbReference type="EMBL" id="NMY06978.1"/>
    </source>
</evidence>
<comment type="function">
    <text evidence="5">Regulatory protein of the TOL plasmid xyl operons. XylS activates the xylXYZLTEGFJQKIH operon required for the degradation of toluene, m-xylene and p-xylene.</text>
</comment>
<evidence type="ECO:0000259" key="6">
    <source>
        <dbReference type="PROSITE" id="PS01124"/>
    </source>
</evidence>
<sequence>MPTVITPKELLKWVPGVVLSSSEELGWKDMQQRSYRYKGQDVLIPPLDHFMIVYYFGGRTPMDRCVDEGWTRTACAPGDISLLTMSQDSHWNWTEDIDVSHLYLSNALMSRVAMDVMERPIEEVRLHDLLRTQDTILTAIVGAITNEVRSRGIGGALYVEALSMQLAIHLLRHYASVTFKESSAPGRLSQQQKKYLLEFIDAHLEESIRLDEMADAVGLGVWTFSRKFSESFDCSPHTFVTEQRIERAKRMLYSGTLSIKEIAYHCGFSDQAHLTRVLRSKLGVTPTQLRKTNNLE</sequence>
<dbReference type="Pfam" id="PF12833">
    <property type="entry name" value="HTH_18"/>
    <property type="match status" value="1"/>
</dbReference>
<dbReference type="InterPro" id="IPR009057">
    <property type="entry name" value="Homeodomain-like_sf"/>
</dbReference>
<dbReference type="RefSeq" id="WP_046489561.1">
    <property type="nucleotide sequence ID" value="NZ_CP039631.3"/>
</dbReference>
<dbReference type="SUPFAM" id="SSF46689">
    <property type="entry name" value="Homeodomain-like"/>
    <property type="match status" value="2"/>
</dbReference>
<keyword evidence="2" id="KW-0238">DNA-binding</keyword>
<proteinExistence type="predicted"/>
<keyword evidence="4" id="KW-0804">Transcription</keyword>
<keyword evidence="1" id="KW-0805">Transcription regulation</keyword>
<dbReference type="SMART" id="SM00342">
    <property type="entry name" value="HTH_ARAC"/>
    <property type="match status" value="1"/>
</dbReference>
<dbReference type="InterPro" id="IPR050204">
    <property type="entry name" value="AraC_XylS_family_regulators"/>
</dbReference>
<feature type="domain" description="HTH araC/xylS-type" evidence="6">
    <location>
        <begin position="194"/>
        <end position="292"/>
    </location>
</feature>
<dbReference type="GO" id="GO:0003700">
    <property type="term" value="F:DNA-binding transcription factor activity"/>
    <property type="evidence" value="ECO:0007669"/>
    <property type="project" value="InterPro"/>
</dbReference>
<name>A0A4P7Y8T6_PSEVE</name>
<dbReference type="EMBL" id="JAAQWG010000001">
    <property type="protein sequence ID" value="NMY06978.1"/>
    <property type="molecule type" value="Genomic_DNA"/>
</dbReference>
<evidence type="ECO:0000313" key="10">
    <source>
        <dbReference type="Proteomes" id="UP000537729"/>
    </source>
</evidence>
<evidence type="ECO:0000313" key="8">
    <source>
        <dbReference type="EMBL" id="QCG67507.1"/>
    </source>
</evidence>
<evidence type="ECO:0000256" key="5">
    <source>
        <dbReference type="ARBA" id="ARBA00037345"/>
    </source>
</evidence>
<dbReference type="PROSITE" id="PS01124">
    <property type="entry name" value="HTH_ARAC_FAMILY_2"/>
    <property type="match status" value="1"/>
</dbReference>
<reference evidence="7 10" key="2">
    <citation type="journal article" date="2020" name="Front. Microbiol.">
        <title>Genetic Organization of the aprX-lipA2 Operon Affects the Proteolytic Potential of Pseudomonas Species in Milk.</title>
        <authorList>
            <person name="Maier C."/>
            <person name="Huptas C."/>
            <person name="von Neubeck M."/>
            <person name="Scherer S."/>
            <person name="Wenning M."/>
            <person name="Lucking G."/>
        </authorList>
    </citation>
    <scope>NUCLEOTIDE SEQUENCE [LARGE SCALE GENOMIC DNA]</scope>
    <source>
        <strain evidence="7 10">DSM 16272</strain>
    </source>
</reference>
<evidence type="ECO:0000256" key="4">
    <source>
        <dbReference type="ARBA" id="ARBA00023163"/>
    </source>
</evidence>
<dbReference type="PANTHER" id="PTHR46796:SF6">
    <property type="entry name" value="ARAC SUBFAMILY"/>
    <property type="match status" value="1"/>
</dbReference>
<gene>
    <name evidence="8" type="ORF">E4167_24670</name>
    <name evidence="7" type="ORF">HBO38_00750</name>
</gene>
<accession>A0A4P7Y8T6</accession>
<evidence type="ECO:0000313" key="9">
    <source>
        <dbReference type="Proteomes" id="UP000298274"/>
    </source>
</evidence>
<evidence type="ECO:0000256" key="2">
    <source>
        <dbReference type="ARBA" id="ARBA00023125"/>
    </source>
</evidence>
<dbReference type="Proteomes" id="UP000298274">
    <property type="component" value="Chromosome"/>
</dbReference>
<keyword evidence="3" id="KW-0010">Activator</keyword>
<organism evidence="8 9">
    <name type="scientific">Pseudomonas veronii</name>
    <dbReference type="NCBI Taxonomy" id="76761"/>
    <lineage>
        <taxon>Bacteria</taxon>
        <taxon>Pseudomonadati</taxon>
        <taxon>Pseudomonadota</taxon>
        <taxon>Gammaproteobacteria</taxon>
        <taxon>Pseudomonadales</taxon>
        <taxon>Pseudomonadaceae</taxon>
        <taxon>Pseudomonas</taxon>
    </lineage>
</organism>
<reference evidence="8" key="3">
    <citation type="submission" date="2020-01" db="EMBL/GenBank/DDBJ databases">
        <title>Complete genome sequence of Pseudomonas veronii strain PVy, a versatile degrader capable of using multiple contaminants as sole carbon sources.</title>
        <authorList>
            <person name="Lopez-Echartea E."/>
            <person name="Ridl J."/>
            <person name="Pajer P."/>
            <person name="Strejcek M."/>
            <person name="Suman J."/>
            <person name="Uhlik O."/>
        </authorList>
    </citation>
    <scope>NUCLEOTIDE SEQUENCE</scope>
    <source>
        <strain evidence="8">Pvy</strain>
    </source>
</reference>
<evidence type="ECO:0000256" key="3">
    <source>
        <dbReference type="ARBA" id="ARBA00023159"/>
    </source>
</evidence>